<dbReference type="GO" id="GO:0005576">
    <property type="term" value="C:extracellular region"/>
    <property type="evidence" value="ECO:0007669"/>
    <property type="project" value="UniProtKB-SubCell"/>
</dbReference>
<evidence type="ECO:0000256" key="2">
    <source>
        <dbReference type="ARBA" id="ARBA00007534"/>
    </source>
</evidence>
<reference evidence="9 10" key="1">
    <citation type="journal article" date="2011" name="Stand. Genomic Sci.">
        <title>Complete genome sequence of Thermomonospora curvata type strain (B9).</title>
        <authorList>
            <person name="Chertkov O."/>
            <person name="Sikorski J."/>
            <person name="Nolan M."/>
            <person name="Lapidus A."/>
            <person name="Lucas S."/>
            <person name="Del Rio T.G."/>
            <person name="Tice H."/>
            <person name="Cheng J.F."/>
            <person name="Goodwin L."/>
            <person name="Pitluck S."/>
            <person name="Liolios K."/>
            <person name="Ivanova N."/>
            <person name="Mavromatis K."/>
            <person name="Mikhailova N."/>
            <person name="Ovchinnikova G."/>
            <person name="Pati A."/>
            <person name="Chen A."/>
            <person name="Palaniappan K."/>
            <person name="Djao O.D."/>
            <person name="Land M."/>
            <person name="Hauser L."/>
            <person name="Chang Y.J."/>
            <person name="Jeffries C.D."/>
            <person name="Brettin T."/>
            <person name="Han C."/>
            <person name="Detter J.C."/>
            <person name="Rohde M."/>
            <person name="Goker M."/>
            <person name="Woyke T."/>
            <person name="Bristow J."/>
            <person name="Eisen J.A."/>
            <person name="Markowitz V."/>
            <person name="Hugenholtz P."/>
            <person name="Klenk H.P."/>
            <person name="Kyrpides N.C."/>
        </authorList>
    </citation>
    <scope>NUCLEOTIDE SEQUENCE [LARGE SCALE GENOMIC DNA]</scope>
    <source>
        <strain evidence="10">ATCC 19995 / DSM 43183 / JCM 3096 / KCTC 9072 / NBRC 15933 / NCIMB 10081 / Henssen B9</strain>
    </source>
</reference>
<proteinExistence type="inferred from homology"/>
<dbReference type="InterPro" id="IPR029058">
    <property type="entry name" value="AB_hydrolase_fold"/>
</dbReference>
<dbReference type="SUPFAM" id="SSF53474">
    <property type="entry name" value="alpha/beta-Hydrolases"/>
    <property type="match status" value="1"/>
</dbReference>
<dbReference type="PANTHER" id="PTHR33630">
    <property type="entry name" value="CUTINASE RV1984C-RELATED-RELATED"/>
    <property type="match status" value="1"/>
</dbReference>
<dbReference type="OrthoDB" id="3690529at2"/>
<feature type="chain" id="PRO_5003020058" evidence="8">
    <location>
        <begin position="37"/>
        <end position="216"/>
    </location>
</feature>
<evidence type="ECO:0000256" key="3">
    <source>
        <dbReference type="ARBA" id="ARBA00022487"/>
    </source>
</evidence>
<organism evidence="9 10">
    <name type="scientific">Thermomonospora curvata (strain ATCC 19995 / DSM 43183 / JCM 3096 / KCTC 9072 / NBRC 15933 / NCIMB 10081 / Henssen B9)</name>
    <dbReference type="NCBI Taxonomy" id="471852"/>
    <lineage>
        <taxon>Bacteria</taxon>
        <taxon>Bacillati</taxon>
        <taxon>Actinomycetota</taxon>
        <taxon>Actinomycetes</taxon>
        <taxon>Streptosporangiales</taxon>
        <taxon>Thermomonosporaceae</taxon>
        <taxon>Thermomonospora</taxon>
    </lineage>
</organism>
<dbReference type="RefSeq" id="WP_012851879.1">
    <property type="nucleotide sequence ID" value="NC_013510.1"/>
</dbReference>
<evidence type="ECO:0000256" key="8">
    <source>
        <dbReference type="SAM" id="SignalP"/>
    </source>
</evidence>
<dbReference type="InterPro" id="IPR000675">
    <property type="entry name" value="Cutinase/axe"/>
</dbReference>
<sequence length="216" mass="22113">MRSRTSTLARLVATVTALTGAATGGLVALGAAPASAACSPVEVVAARGTFEPGRLGVIVGDPVFKALQGRFPKKKLSAHPVDYPADASPTSPRKGVQALVKHVTKQARACPKQKFVLVGYSQGAMVVTGALGGAVGGGTKLPKNTHAKIAAILLFGNPNRMAGKSGVAKKFAGRTLDICKKGDPVCGGGTNMAAHLAYRSDADRAARFAAEKIRKR</sequence>
<evidence type="ECO:0000256" key="6">
    <source>
        <dbReference type="ARBA" id="ARBA00022801"/>
    </source>
</evidence>
<dbReference type="PROSITE" id="PS00931">
    <property type="entry name" value="CUTINASE_2"/>
    <property type="match status" value="1"/>
</dbReference>
<dbReference type="STRING" id="471852.Tcur_1519"/>
<keyword evidence="3" id="KW-0719">Serine esterase</keyword>
<dbReference type="PANTHER" id="PTHR33630:SF9">
    <property type="entry name" value="CUTINASE 4"/>
    <property type="match status" value="1"/>
</dbReference>
<dbReference type="InterPro" id="IPR043579">
    <property type="entry name" value="CUTINASE_2"/>
</dbReference>
<keyword evidence="6" id="KW-0378">Hydrolase</keyword>
<evidence type="ECO:0000256" key="5">
    <source>
        <dbReference type="ARBA" id="ARBA00022729"/>
    </source>
</evidence>
<keyword evidence="4" id="KW-0964">Secreted</keyword>
<dbReference type="HOGENOM" id="CLU_040058_3_3_11"/>
<evidence type="ECO:0000313" key="9">
    <source>
        <dbReference type="EMBL" id="ACY97095.1"/>
    </source>
</evidence>
<dbReference type="Pfam" id="PF01083">
    <property type="entry name" value="Cutinase"/>
    <property type="match status" value="1"/>
</dbReference>
<dbReference type="Gene3D" id="3.40.50.1820">
    <property type="entry name" value="alpha/beta hydrolase"/>
    <property type="match status" value="1"/>
</dbReference>
<keyword evidence="7" id="KW-1015">Disulfide bond</keyword>
<dbReference type="ESTHER" id="thecd-d1aat5">
    <property type="family name" value="Cutinase"/>
</dbReference>
<comment type="subcellular location">
    <subcellularLocation>
        <location evidence="1">Secreted</location>
    </subcellularLocation>
</comment>
<evidence type="ECO:0000256" key="1">
    <source>
        <dbReference type="ARBA" id="ARBA00004613"/>
    </source>
</evidence>
<feature type="signal peptide" evidence="8">
    <location>
        <begin position="1"/>
        <end position="36"/>
    </location>
</feature>
<dbReference type="Proteomes" id="UP000001918">
    <property type="component" value="Chromosome"/>
</dbReference>
<dbReference type="KEGG" id="tcu:Tcur_1519"/>
<gene>
    <name evidence="9" type="ordered locus">Tcur_1519</name>
</gene>
<evidence type="ECO:0000256" key="4">
    <source>
        <dbReference type="ARBA" id="ARBA00022525"/>
    </source>
</evidence>
<keyword evidence="10" id="KW-1185">Reference proteome</keyword>
<accession>D1AAT5</accession>
<dbReference type="AlphaFoldDB" id="D1AAT5"/>
<dbReference type="EMBL" id="CP001738">
    <property type="protein sequence ID" value="ACY97095.1"/>
    <property type="molecule type" value="Genomic_DNA"/>
</dbReference>
<name>D1AAT5_THECD</name>
<evidence type="ECO:0000313" key="10">
    <source>
        <dbReference type="Proteomes" id="UP000001918"/>
    </source>
</evidence>
<dbReference type="SMART" id="SM01110">
    <property type="entry name" value="Cutinase"/>
    <property type="match status" value="1"/>
</dbReference>
<evidence type="ECO:0000256" key="7">
    <source>
        <dbReference type="ARBA" id="ARBA00023157"/>
    </source>
</evidence>
<keyword evidence="5 8" id="KW-0732">Signal</keyword>
<protein>
    <submittedName>
        <fullName evidence="9">Cutinase</fullName>
    </submittedName>
</protein>
<dbReference type="eggNOG" id="ENOG5030PZC">
    <property type="taxonomic scope" value="Bacteria"/>
</dbReference>
<comment type="similarity">
    <text evidence="2">Belongs to the cutinase family.</text>
</comment>
<dbReference type="GO" id="GO:0052689">
    <property type="term" value="F:carboxylic ester hydrolase activity"/>
    <property type="evidence" value="ECO:0007669"/>
    <property type="project" value="UniProtKB-KW"/>
</dbReference>